<name>A0A816MBK6_9BILA</name>
<accession>A0A816MBK6</accession>
<evidence type="ECO:0000313" key="1">
    <source>
        <dbReference type="EMBL" id="CAF1959836.1"/>
    </source>
</evidence>
<reference evidence="1" key="1">
    <citation type="submission" date="2021-02" db="EMBL/GenBank/DDBJ databases">
        <authorList>
            <person name="Nowell W R."/>
        </authorList>
    </citation>
    <scope>NUCLEOTIDE SEQUENCE</scope>
</reference>
<dbReference type="AlphaFoldDB" id="A0A816MBK6"/>
<protein>
    <submittedName>
        <fullName evidence="1">Uncharacterized protein</fullName>
    </submittedName>
</protein>
<organism evidence="1 2">
    <name type="scientific">Rotaria magnacalcarata</name>
    <dbReference type="NCBI Taxonomy" id="392030"/>
    <lineage>
        <taxon>Eukaryota</taxon>
        <taxon>Metazoa</taxon>
        <taxon>Spiralia</taxon>
        <taxon>Gnathifera</taxon>
        <taxon>Rotifera</taxon>
        <taxon>Eurotatoria</taxon>
        <taxon>Bdelloidea</taxon>
        <taxon>Philodinida</taxon>
        <taxon>Philodinidae</taxon>
        <taxon>Rotaria</taxon>
    </lineage>
</organism>
<proteinExistence type="predicted"/>
<comment type="caution">
    <text evidence="1">The sequence shown here is derived from an EMBL/GenBank/DDBJ whole genome shotgun (WGS) entry which is preliminary data.</text>
</comment>
<sequence length="310" mass="35810">MIKLLLIKNITDLNIAVSYEPESRVSEISSSIFVLILSLCQRLMHLNLCQLFPDRHTSISICKLPLTGCMSSTLTKLKINVETFNDCFYLLLGNLESLSTLIIEVKLILLSLARINNTNKLPELKCFSLASIQFTSHYENQIISLLRRMINLEELTLCLLTMRTHSTYIDSIQLHDQMLIYISRLNKFTFSINTDVINENIKIDLPSSEDIQHSFIGKEYKQVGSWIHYRSKDNAGISHIYSIPYQFEYFTYLSSSFQGGMFDTVRNLAMSDMHPLEHDLFKLVSQSFLLLKALHINNYQPQRKISNIPR</sequence>
<gene>
    <name evidence="1" type="ORF">XDN619_LOCUS1314</name>
</gene>
<evidence type="ECO:0000313" key="2">
    <source>
        <dbReference type="Proteomes" id="UP000663887"/>
    </source>
</evidence>
<dbReference type="Proteomes" id="UP000663887">
    <property type="component" value="Unassembled WGS sequence"/>
</dbReference>
<dbReference type="EMBL" id="CAJNRG010000064">
    <property type="protein sequence ID" value="CAF1959836.1"/>
    <property type="molecule type" value="Genomic_DNA"/>
</dbReference>